<keyword evidence="3" id="KW-1185">Reference proteome</keyword>
<accession>A0A158D0Q9</accession>
<feature type="chain" id="PRO_5007623523" description="Cupin" evidence="1">
    <location>
        <begin position="25"/>
        <end position="152"/>
    </location>
</feature>
<dbReference type="OrthoDB" id="9794183at2"/>
<name>A0A158D0Q9_9BURK</name>
<dbReference type="Pfam" id="PF14499">
    <property type="entry name" value="DUF4437"/>
    <property type="match status" value="1"/>
</dbReference>
<dbReference type="AlphaFoldDB" id="A0A158D0Q9"/>
<protein>
    <recommendedName>
        <fullName evidence="4">Cupin</fullName>
    </recommendedName>
</protein>
<keyword evidence="1" id="KW-0732">Signal</keyword>
<evidence type="ECO:0000313" key="3">
    <source>
        <dbReference type="Proteomes" id="UP000054911"/>
    </source>
</evidence>
<sequence length="152" mass="16041">MSFATKAKRLAAAAALLAAIPVLAATAGEKPDLYADNSKIVPVTELKFYQNKEGLTIANGWGDPAASAHSNYIKMAGGTASGVHTHTYSYYGVVIAGVVANEAPGSKQDHPLAAGSYWYQKGGEQHVTKCISQTECIFFVTSKGPFDYLPAK</sequence>
<feature type="signal peptide" evidence="1">
    <location>
        <begin position="1"/>
        <end position="24"/>
    </location>
</feature>
<organism evidence="2 3">
    <name type="scientific">Caballeronia pedi</name>
    <dbReference type="NCBI Taxonomy" id="1777141"/>
    <lineage>
        <taxon>Bacteria</taxon>
        <taxon>Pseudomonadati</taxon>
        <taxon>Pseudomonadota</taxon>
        <taxon>Betaproteobacteria</taxon>
        <taxon>Burkholderiales</taxon>
        <taxon>Burkholderiaceae</taxon>
        <taxon>Caballeronia</taxon>
    </lineage>
</organism>
<dbReference type="InterPro" id="IPR014710">
    <property type="entry name" value="RmlC-like_jellyroll"/>
</dbReference>
<dbReference type="STRING" id="1777141.AWB80_06095"/>
<dbReference type="Proteomes" id="UP000054911">
    <property type="component" value="Unassembled WGS sequence"/>
</dbReference>
<gene>
    <name evidence="2" type="ORF">AWB80_06095</name>
</gene>
<reference evidence="2" key="1">
    <citation type="submission" date="2016-01" db="EMBL/GenBank/DDBJ databases">
        <authorList>
            <person name="Peeters C."/>
        </authorList>
    </citation>
    <scope>NUCLEOTIDE SEQUENCE [LARGE SCALE GENOMIC DNA]</scope>
    <source>
        <strain evidence="2">LMG 29323</strain>
    </source>
</reference>
<proteinExistence type="predicted"/>
<dbReference type="EMBL" id="FCOE02000029">
    <property type="protein sequence ID" value="SAK87940.1"/>
    <property type="molecule type" value="Genomic_DNA"/>
</dbReference>
<dbReference type="InterPro" id="IPR028013">
    <property type="entry name" value="DUF4437"/>
</dbReference>
<evidence type="ECO:0000256" key="1">
    <source>
        <dbReference type="SAM" id="SignalP"/>
    </source>
</evidence>
<dbReference type="InterPro" id="IPR011051">
    <property type="entry name" value="RmlC_Cupin_sf"/>
</dbReference>
<evidence type="ECO:0000313" key="2">
    <source>
        <dbReference type="EMBL" id="SAK87940.1"/>
    </source>
</evidence>
<comment type="caution">
    <text evidence="2">The sequence shown here is derived from an EMBL/GenBank/DDBJ whole genome shotgun (WGS) entry which is preliminary data.</text>
</comment>
<evidence type="ECO:0008006" key="4">
    <source>
        <dbReference type="Google" id="ProtNLM"/>
    </source>
</evidence>
<dbReference type="Gene3D" id="2.60.120.10">
    <property type="entry name" value="Jelly Rolls"/>
    <property type="match status" value="1"/>
</dbReference>
<dbReference type="RefSeq" id="WP_061178440.1">
    <property type="nucleotide sequence ID" value="NZ_FCOE02000029.1"/>
</dbReference>
<dbReference type="SUPFAM" id="SSF51182">
    <property type="entry name" value="RmlC-like cupins"/>
    <property type="match status" value="1"/>
</dbReference>